<feature type="region of interest" description="Disordered" evidence="9">
    <location>
        <begin position="1417"/>
        <end position="1441"/>
    </location>
</feature>
<feature type="domain" description="Fibronectin type-III" evidence="14">
    <location>
        <begin position="763"/>
        <end position="872"/>
    </location>
</feature>
<evidence type="ECO:0000256" key="9">
    <source>
        <dbReference type="SAM" id="MobiDB-lite"/>
    </source>
</evidence>
<keyword evidence="8" id="KW-0325">Glycoprotein</keyword>
<dbReference type="PRINTS" id="PR00700">
    <property type="entry name" value="PRTYPHPHTASE"/>
</dbReference>
<evidence type="ECO:0000256" key="7">
    <source>
        <dbReference type="ARBA" id="ARBA00023136"/>
    </source>
</evidence>
<dbReference type="CDD" id="cd00063">
    <property type="entry name" value="FN3"/>
    <property type="match status" value="1"/>
</dbReference>
<keyword evidence="7 10" id="KW-0472">Membrane</keyword>
<feature type="domain" description="Fibronectin type-III" evidence="14">
    <location>
        <begin position="353"/>
        <end position="448"/>
    </location>
</feature>
<keyword evidence="15" id="KW-1185">Reference proteome</keyword>
<dbReference type="GO" id="GO:0016020">
    <property type="term" value="C:membrane"/>
    <property type="evidence" value="ECO:0007669"/>
    <property type="project" value="UniProtKB-SubCell"/>
</dbReference>
<dbReference type="GO" id="GO:0048666">
    <property type="term" value="P:neuron development"/>
    <property type="evidence" value="ECO:0007669"/>
    <property type="project" value="UniProtKB-ARBA"/>
</dbReference>
<dbReference type="InterPro" id="IPR000387">
    <property type="entry name" value="Tyr_Pase_dom"/>
</dbReference>
<feature type="signal peptide" evidence="11">
    <location>
        <begin position="1"/>
        <end position="26"/>
    </location>
</feature>
<dbReference type="InterPro" id="IPR036116">
    <property type="entry name" value="FN3_sf"/>
</dbReference>
<feature type="domain" description="Tyrosine-protein phosphatase" evidence="12">
    <location>
        <begin position="1106"/>
        <end position="1354"/>
    </location>
</feature>
<feature type="domain" description="Fibronectin type-III" evidence="14">
    <location>
        <begin position="650"/>
        <end position="752"/>
    </location>
</feature>
<dbReference type="PROSITE" id="PS50853">
    <property type="entry name" value="FN3"/>
    <property type="match status" value="3"/>
</dbReference>
<evidence type="ECO:0000256" key="6">
    <source>
        <dbReference type="ARBA" id="ARBA00022989"/>
    </source>
</evidence>
<dbReference type="CTD" id="36790"/>
<dbReference type="GeneID" id="108010280"/>
<evidence type="ECO:0000256" key="1">
    <source>
        <dbReference type="ARBA" id="ARBA00004167"/>
    </source>
</evidence>
<dbReference type="Gene3D" id="2.60.40.10">
    <property type="entry name" value="Immunoglobulins"/>
    <property type="match status" value="2"/>
</dbReference>
<dbReference type="InterPro" id="IPR000242">
    <property type="entry name" value="PTP_cat"/>
</dbReference>
<accession>A0AB39Z9U6</accession>
<protein>
    <submittedName>
        <fullName evidence="16">Receptor-type tyrosine-protein phosphatase H</fullName>
    </submittedName>
</protein>
<evidence type="ECO:0000256" key="2">
    <source>
        <dbReference type="ARBA" id="ARBA00022692"/>
    </source>
</evidence>
<evidence type="ECO:0000313" key="15">
    <source>
        <dbReference type="Proteomes" id="UP001652628"/>
    </source>
</evidence>
<sequence>MNTKYWKPLFKVYGLILTLWIPWVQGQTDPSPVPLIGSEELADKVEVSVVPAVYTLSFSIPDETDYAIEGVTCRNGSGTETKANEANVVENLNPCTFYSCVVSFRSNVVGNHPPSDQTVYAYTEYKQPRTTMTAVVATANTIKVTWQTTDRACVESFEITAKTSENSKSAMQLSDKNSQTFYELSACVTHTVTLATRNNASIVVDTDSTEVDTQYAEPGDLAINVTNYASGITIISWGDPTEKNCISNYVFKWRRDDCGKDQNLDTTTTEEPSTETTNDMDYITATTMDTTPDDPDIEVVCDWSDASADGKLREFLLADLQGCEPYTFQVFINENKTAKASTQFTSAENMASAIYEPNFTAESTQLRWTWSAPQNHPRCVANYSVKLTGPTQRSENQTFELVTEQRYATFKDLDPCGIYIVEIVPIQVNGSLGAKYQEKSTVGEDQPTQILEPEVDPAAFSVVISWKIPAYADLCIDGYRLSGWMDDDKLVEVEALSTTTQNTTVTFDKNLLACQVYIIQIIPYTIGSLDGQLRKVEVETMAAVVDSSKVKLEMKTAGSEFIELTAFNADYNNTCETIYALFSCNATTTVRYPYAERYVQGHSKQGFNASLEPLSPYTTYVCRVVLYNIAGPMEPLSLAGLQTSTYFPEQPENVELEKASDSSLVFGWHQPTYTNGPIKYYQTFLMRHEASYFVPEDCTEVVQDTKSETKGEPNVNFTGLAPAVRYMMQVAAQNDFGMGMYTNPVVGITLPAVSEIVTELTVTPEGPDKNNTEYGANVTITWKAPCKSNGDIEYFQLGFKGTRDQFATVEFQRKVELDLGNPQGRISYTETEMQPQYDYTVQVAVKNRNVERLSGSVVGTWQSPAGLPTVPSEELIKQMRANVEETTNPTKTAIVRLPADIMTSDSGDIKYVALMLSRKSCAGIPDLEYDTTGDNWPQVLSYQEAGADGTGDCSLQYQTTEERWQPVPVQRQGRIVELNSTLTSNEEIVFTIGLDKCSETTKRFCNGPLLPDTDYNVVVRLFTASGYSDAAVLNFKTKAAIKVTLILVSVCSCLLVAFVLGLAVLWVRKRLAWKRDSGQGIEDPFGNVIAKNFAIFYAEVAKPEKLAREFKEITVVALELSYSASELGCHKNRYADIYPYDKNRVILDIDAEGSDYINASFIDGHTRKKEYIATQGPKPESVMDFWRMILQYNVRVIVQVTQFREGNTIKCHEYFPYNMRGLTVTVKSKETLELYDRTELTVVHDKYGLKEKVVHFYFKKWPDHGCPEDPMHLITLVKKVKAERRPSYSPIVVHCSAGVGRTGTFIGLDLIMQRLKSESKINIFETVKKLRFQRMKMVQTQQQYTFLYACTYELVKHKIPRAALKMEGRPKSVTIPPISTPKKVSFPDVDVGSGDNAFVASAPMADLENGVPTLQLPARYNGLRKNSPPEGKEEPTTSSNM</sequence>
<organism evidence="15 16">
    <name type="scientific">Drosophila suzukii</name>
    <name type="common">Spotted-wing drosophila fruit fly</name>
    <dbReference type="NCBI Taxonomy" id="28584"/>
    <lineage>
        <taxon>Eukaryota</taxon>
        <taxon>Metazoa</taxon>
        <taxon>Ecdysozoa</taxon>
        <taxon>Arthropoda</taxon>
        <taxon>Hexapoda</taxon>
        <taxon>Insecta</taxon>
        <taxon>Pterygota</taxon>
        <taxon>Neoptera</taxon>
        <taxon>Endopterygota</taxon>
        <taxon>Diptera</taxon>
        <taxon>Brachycera</taxon>
        <taxon>Muscomorpha</taxon>
        <taxon>Ephydroidea</taxon>
        <taxon>Drosophilidae</taxon>
        <taxon>Drosophila</taxon>
        <taxon>Sophophora</taxon>
    </lineage>
</organism>
<feature type="transmembrane region" description="Helical" evidence="10">
    <location>
        <begin position="1043"/>
        <end position="1067"/>
    </location>
</feature>
<dbReference type="PANTHER" id="PTHR46957:SF3">
    <property type="entry name" value="CYTOKINE RECEPTOR"/>
    <property type="match status" value="1"/>
</dbReference>
<dbReference type="PANTHER" id="PTHR46957">
    <property type="entry name" value="CYTOKINE RECEPTOR"/>
    <property type="match status" value="1"/>
</dbReference>
<keyword evidence="2 10" id="KW-0812">Transmembrane</keyword>
<evidence type="ECO:0000256" key="8">
    <source>
        <dbReference type="ARBA" id="ARBA00023180"/>
    </source>
</evidence>
<evidence type="ECO:0000256" key="4">
    <source>
        <dbReference type="ARBA" id="ARBA00022801"/>
    </source>
</evidence>
<dbReference type="SUPFAM" id="SSF52799">
    <property type="entry name" value="(Phosphotyrosine protein) phosphatases II"/>
    <property type="match status" value="1"/>
</dbReference>
<dbReference type="SMART" id="SM00060">
    <property type="entry name" value="FN3"/>
    <property type="match status" value="5"/>
</dbReference>
<feature type="domain" description="Tyrosine specific protein phosphatases" evidence="13">
    <location>
        <begin position="1271"/>
        <end position="1345"/>
    </location>
</feature>
<dbReference type="PROSITE" id="PS50055">
    <property type="entry name" value="TYR_PHOSPHATASE_PTP"/>
    <property type="match status" value="1"/>
</dbReference>
<dbReference type="InterPro" id="IPR003961">
    <property type="entry name" value="FN3_dom"/>
</dbReference>
<evidence type="ECO:0000256" key="11">
    <source>
        <dbReference type="SAM" id="SignalP"/>
    </source>
</evidence>
<dbReference type="Gene3D" id="3.90.190.10">
    <property type="entry name" value="Protein tyrosine phosphatase superfamily"/>
    <property type="match status" value="1"/>
</dbReference>
<keyword evidence="4" id="KW-0378">Hydrolase</keyword>
<dbReference type="GO" id="GO:0004725">
    <property type="term" value="F:protein tyrosine phosphatase activity"/>
    <property type="evidence" value="ECO:0007669"/>
    <property type="project" value="InterPro"/>
</dbReference>
<gene>
    <name evidence="16" type="primary">Ptp52F</name>
</gene>
<dbReference type="RefSeq" id="XP_016930639.2">
    <property type="nucleotide sequence ID" value="XM_017075150.4"/>
</dbReference>
<evidence type="ECO:0000259" key="13">
    <source>
        <dbReference type="PROSITE" id="PS50056"/>
    </source>
</evidence>
<comment type="subcellular location">
    <subcellularLocation>
        <location evidence="1">Membrane</location>
        <topology evidence="1">Single-pass membrane protein</topology>
    </subcellularLocation>
</comment>
<keyword evidence="16" id="KW-0675">Receptor</keyword>
<evidence type="ECO:0000256" key="10">
    <source>
        <dbReference type="SAM" id="Phobius"/>
    </source>
</evidence>
<dbReference type="InterPro" id="IPR013783">
    <property type="entry name" value="Ig-like_fold"/>
</dbReference>
<dbReference type="PROSITE" id="PS50056">
    <property type="entry name" value="TYR_PHOSPHATASE_2"/>
    <property type="match status" value="1"/>
</dbReference>
<dbReference type="InterPro" id="IPR003595">
    <property type="entry name" value="Tyr_Pase_cat"/>
</dbReference>
<keyword evidence="6 10" id="KW-1133">Transmembrane helix</keyword>
<name>A0AB39Z9U6_DROSZ</name>
<dbReference type="Pfam" id="PF00041">
    <property type="entry name" value="fn3"/>
    <property type="match status" value="1"/>
</dbReference>
<evidence type="ECO:0000259" key="14">
    <source>
        <dbReference type="PROSITE" id="PS50853"/>
    </source>
</evidence>
<evidence type="ECO:0000256" key="3">
    <source>
        <dbReference type="ARBA" id="ARBA00022729"/>
    </source>
</evidence>
<dbReference type="CDD" id="cd00047">
    <property type="entry name" value="PTPc"/>
    <property type="match status" value="1"/>
</dbReference>
<keyword evidence="3 11" id="KW-0732">Signal</keyword>
<dbReference type="InterPro" id="IPR050713">
    <property type="entry name" value="RTP_Phos/Ushers"/>
</dbReference>
<reference evidence="16" key="1">
    <citation type="submission" date="2025-08" db="UniProtKB">
        <authorList>
            <consortium name="RefSeq"/>
        </authorList>
    </citation>
    <scope>IDENTIFICATION</scope>
</reference>
<dbReference type="Proteomes" id="UP001652628">
    <property type="component" value="Chromosome 2R"/>
</dbReference>
<proteinExistence type="predicted"/>
<dbReference type="GO" id="GO:0009653">
    <property type="term" value="P:anatomical structure morphogenesis"/>
    <property type="evidence" value="ECO:0007669"/>
    <property type="project" value="UniProtKB-ARBA"/>
</dbReference>
<evidence type="ECO:0000256" key="5">
    <source>
        <dbReference type="ARBA" id="ARBA00022912"/>
    </source>
</evidence>
<keyword evidence="5" id="KW-0904">Protein phosphatase</keyword>
<dbReference type="PROSITE" id="PS00383">
    <property type="entry name" value="TYR_PHOSPHATASE_1"/>
    <property type="match status" value="1"/>
</dbReference>
<dbReference type="SMART" id="SM00194">
    <property type="entry name" value="PTPc"/>
    <property type="match status" value="1"/>
</dbReference>
<dbReference type="InterPro" id="IPR016130">
    <property type="entry name" value="Tyr_Pase_AS"/>
</dbReference>
<dbReference type="SMART" id="SM00404">
    <property type="entry name" value="PTPc_motif"/>
    <property type="match status" value="1"/>
</dbReference>
<evidence type="ECO:0000259" key="12">
    <source>
        <dbReference type="PROSITE" id="PS50055"/>
    </source>
</evidence>
<evidence type="ECO:0000313" key="16">
    <source>
        <dbReference type="RefSeq" id="XP_016930639.2"/>
    </source>
</evidence>
<feature type="chain" id="PRO_5047158624" evidence="11">
    <location>
        <begin position="27"/>
        <end position="1441"/>
    </location>
</feature>
<dbReference type="SUPFAM" id="SSF49265">
    <property type="entry name" value="Fibronectin type III"/>
    <property type="match status" value="4"/>
</dbReference>
<dbReference type="InterPro" id="IPR029021">
    <property type="entry name" value="Prot-tyrosine_phosphatase-like"/>
</dbReference>
<dbReference type="Pfam" id="PF00102">
    <property type="entry name" value="Y_phosphatase"/>
    <property type="match status" value="1"/>
</dbReference>